<sequence length="688" mass="73638">MPRGPLGQHQQDGEDDAYAFSEKDASVPRPLHQRSRRRWLWLAAIGLVVVAAAIAVPVGVVVSKNNNDKSSSSSNGGTGSGSGNGGGSGGGSGGSGGNLATTGGNGSTITTVDGSTFTYINNFGGFWVDDPNDPFNDNAQCNSWTPPLNTTWQWGTNKINGVNLGGWFVLEPFITPTLYQKYQNANPLAQDEWTLSQDMTADTSPGGGISQIEDHYNTFITEEDIAQIAGAGLNYVRVPMPFWAMNAWAGEPFLQQTSWKYILRFFGWARKYGIRVNIDLHTIPGSQNSFNHSGKDGQINFLLGIMGYANAQRALDYIRSIAEFITQPEYQNLVPLFSVINEPRVMDIGKPQISEFYFQVYTMLRGITGFGEGKGAFMVMHDGFQGTETWAGFFPGADRLILDTHPYFAFNGQPNDDPVEVWAPNACNSYGPGMLTSQTGFGVTIAGEWSNGYNDCAFYLNGVQNTHVFPGDCSPWEDASSWNASTIAGIKNYAMASMDALQNWYFWTWKIGNMTSGTIGAPLWSYQLGLQGGWIPADPREATGFCSSIGIADFSFTGTYAASATGGGDGVLAAAVTQSFGTWPPTDISSVDADITLVPTYTNTVSPYTLPPATFTPAPSKSVSEGDGWADAADTSGSVTTVSGCTYPDAWDSNAQTMPAAPCTGPAVAAPTVARMAVRAELTPVARV</sequence>
<evidence type="ECO:0000256" key="10">
    <source>
        <dbReference type="ARBA" id="ARBA00023295"/>
    </source>
</evidence>
<evidence type="ECO:0000313" key="19">
    <source>
        <dbReference type="EMBL" id="KLO12560.1"/>
    </source>
</evidence>
<evidence type="ECO:0000256" key="7">
    <source>
        <dbReference type="ARBA" id="ARBA00022989"/>
    </source>
</evidence>
<dbReference type="InterPro" id="IPR050386">
    <property type="entry name" value="Glycosyl_hydrolase_5"/>
</dbReference>
<keyword evidence="9" id="KW-0325">Glycoprotein</keyword>
<keyword evidence="8 17" id="KW-0472">Membrane</keyword>
<feature type="transmembrane region" description="Helical" evidence="17">
    <location>
        <begin position="39"/>
        <end position="62"/>
    </location>
</feature>
<dbReference type="EC" id="3.2.1.58" evidence="14"/>
<evidence type="ECO:0000256" key="1">
    <source>
        <dbReference type="ARBA" id="ARBA00004401"/>
    </source>
</evidence>
<dbReference type="GO" id="GO:0071555">
    <property type="term" value="P:cell wall organization"/>
    <property type="evidence" value="ECO:0007669"/>
    <property type="project" value="UniProtKB-KW"/>
</dbReference>
<evidence type="ECO:0000256" key="16">
    <source>
        <dbReference type="SAM" id="MobiDB-lite"/>
    </source>
</evidence>
<evidence type="ECO:0000259" key="18">
    <source>
        <dbReference type="Pfam" id="PF00150"/>
    </source>
</evidence>
<protein>
    <recommendedName>
        <fullName evidence="14">glucan 1,3-beta-glucosidase</fullName>
        <ecNumber evidence="14">3.2.1.58</ecNumber>
    </recommendedName>
    <alternativeName>
        <fullName evidence="15">Exo-1,3-beta-glucanase D</fullName>
    </alternativeName>
</protein>
<dbReference type="InParanoid" id="A0A0H2RKP5"/>
<feature type="region of interest" description="Disordered" evidence="16">
    <location>
        <begin position="63"/>
        <end position="102"/>
    </location>
</feature>
<dbReference type="PANTHER" id="PTHR31297">
    <property type="entry name" value="GLUCAN ENDO-1,6-BETA-GLUCOSIDASE B"/>
    <property type="match status" value="1"/>
</dbReference>
<dbReference type="GO" id="GO:0005886">
    <property type="term" value="C:plasma membrane"/>
    <property type="evidence" value="ECO:0007669"/>
    <property type="project" value="UniProtKB-SubCell"/>
</dbReference>
<accession>A0A0H2RKP5</accession>
<dbReference type="InterPro" id="IPR001547">
    <property type="entry name" value="Glyco_hydro_5"/>
</dbReference>
<keyword evidence="11" id="KW-0961">Cell wall biogenesis/degradation</keyword>
<evidence type="ECO:0000256" key="4">
    <source>
        <dbReference type="ARBA" id="ARBA00022692"/>
    </source>
</evidence>
<evidence type="ECO:0000256" key="6">
    <source>
        <dbReference type="ARBA" id="ARBA00022968"/>
    </source>
</evidence>
<feature type="compositionally biased region" description="Gly residues" evidence="16">
    <location>
        <begin position="76"/>
        <end position="97"/>
    </location>
</feature>
<dbReference type="AlphaFoldDB" id="A0A0H2RKP5"/>
<dbReference type="Proteomes" id="UP000053477">
    <property type="component" value="Unassembled WGS sequence"/>
</dbReference>
<dbReference type="PANTHER" id="PTHR31297:SF34">
    <property type="entry name" value="GLUCAN 1,3-BETA-GLUCOSIDASE 2"/>
    <property type="match status" value="1"/>
</dbReference>
<dbReference type="GO" id="GO:0005576">
    <property type="term" value="C:extracellular region"/>
    <property type="evidence" value="ECO:0007669"/>
    <property type="project" value="TreeGrafter"/>
</dbReference>
<keyword evidence="4 17" id="KW-0812">Transmembrane</keyword>
<reference evidence="19 20" key="1">
    <citation type="submission" date="2015-04" db="EMBL/GenBank/DDBJ databases">
        <title>Complete genome sequence of Schizopora paradoxa KUC8140, a cosmopolitan wood degrader in East Asia.</title>
        <authorList>
            <consortium name="DOE Joint Genome Institute"/>
            <person name="Min B."/>
            <person name="Park H."/>
            <person name="Jang Y."/>
            <person name="Kim J.-J."/>
            <person name="Kim K.H."/>
            <person name="Pangilinan J."/>
            <person name="Lipzen A."/>
            <person name="Riley R."/>
            <person name="Grigoriev I.V."/>
            <person name="Spatafora J.W."/>
            <person name="Choi I.-G."/>
        </authorList>
    </citation>
    <scope>NUCLEOTIDE SEQUENCE [LARGE SCALE GENOMIC DNA]</scope>
    <source>
        <strain evidence="19 20">KUC8140</strain>
    </source>
</reference>
<evidence type="ECO:0000256" key="2">
    <source>
        <dbReference type="ARBA" id="ARBA00005641"/>
    </source>
</evidence>
<evidence type="ECO:0000256" key="17">
    <source>
        <dbReference type="SAM" id="Phobius"/>
    </source>
</evidence>
<keyword evidence="10" id="KW-0326">Glycosidase</keyword>
<evidence type="ECO:0000256" key="13">
    <source>
        <dbReference type="ARBA" id="ARBA00037126"/>
    </source>
</evidence>
<comment type="catalytic activity">
    <reaction evidence="12">
        <text>Successive hydrolysis of beta-D-glucose units from the non-reducing ends of (1-&gt;3)-beta-D-glucans, releasing alpha-glucose.</text>
        <dbReference type="EC" id="3.2.1.58"/>
    </reaction>
</comment>
<dbReference type="GO" id="GO:0004338">
    <property type="term" value="F:glucan exo-1,3-beta-glucosidase activity"/>
    <property type="evidence" value="ECO:0007669"/>
    <property type="project" value="UniProtKB-EC"/>
</dbReference>
<comment type="function">
    <text evidence="13">Glucosidase involved in the degradation of cellulosic biomass. Active on lichenan.</text>
</comment>
<evidence type="ECO:0000256" key="11">
    <source>
        <dbReference type="ARBA" id="ARBA00023316"/>
    </source>
</evidence>
<dbReference type="GO" id="GO:0009986">
    <property type="term" value="C:cell surface"/>
    <property type="evidence" value="ECO:0007669"/>
    <property type="project" value="TreeGrafter"/>
</dbReference>
<evidence type="ECO:0000256" key="8">
    <source>
        <dbReference type="ARBA" id="ARBA00023136"/>
    </source>
</evidence>
<keyword evidence="3" id="KW-1003">Cell membrane</keyword>
<comment type="similarity">
    <text evidence="2">Belongs to the glycosyl hydrolase 5 (cellulase A) family.</text>
</comment>
<dbReference type="STRING" id="27342.A0A0H2RKP5"/>
<dbReference type="OrthoDB" id="62120at2759"/>
<organism evidence="19 20">
    <name type="scientific">Schizopora paradoxa</name>
    <dbReference type="NCBI Taxonomy" id="27342"/>
    <lineage>
        <taxon>Eukaryota</taxon>
        <taxon>Fungi</taxon>
        <taxon>Dikarya</taxon>
        <taxon>Basidiomycota</taxon>
        <taxon>Agaricomycotina</taxon>
        <taxon>Agaricomycetes</taxon>
        <taxon>Hymenochaetales</taxon>
        <taxon>Schizoporaceae</taxon>
        <taxon>Schizopora</taxon>
    </lineage>
</organism>
<keyword evidence="6" id="KW-0735">Signal-anchor</keyword>
<dbReference type="EMBL" id="KQ085975">
    <property type="protein sequence ID" value="KLO12560.1"/>
    <property type="molecule type" value="Genomic_DNA"/>
</dbReference>
<evidence type="ECO:0000256" key="9">
    <source>
        <dbReference type="ARBA" id="ARBA00023180"/>
    </source>
</evidence>
<dbReference type="SUPFAM" id="SSF51445">
    <property type="entry name" value="(Trans)glycosidases"/>
    <property type="match status" value="1"/>
</dbReference>
<dbReference type="GO" id="GO:0009251">
    <property type="term" value="P:glucan catabolic process"/>
    <property type="evidence" value="ECO:0007669"/>
    <property type="project" value="TreeGrafter"/>
</dbReference>
<evidence type="ECO:0000256" key="12">
    <source>
        <dbReference type="ARBA" id="ARBA00036824"/>
    </source>
</evidence>
<evidence type="ECO:0000256" key="14">
    <source>
        <dbReference type="ARBA" id="ARBA00038929"/>
    </source>
</evidence>
<keyword evidence="5 19" id="KW-0378">Hydrolase</keyword>
<evidence type="ECO:0000313" key="20">
    <source>
        <dbReference type="Proteomes" id="UP000053477"/>
    </source>
</evidence>
<name>A0A0H2RKP5_9AGAM</name>
<dbReference type="InterPro" id="IPR017853">
    <property type="entry name" value="GH"/>
</dbReference>
<dbReference type="Pfam" id="PF00150">
    <property type="entry name" value="Cellulase"/>
    <property type="match status" value="1"/>
</dbReference>
<gene>
    <name evidence="19" type="ORF">SCHPADRAFT_829342</name>
</gene>
<keyword evidence="7 17" id="KW-1133">Transmembrane helix</keyword>
<evidence type="ECO:0000256" key="5">
    <source>
        <dbReference type="ARBA" id="ARBA00022801"/>
    </source>
</evidence>
<keyword evidence="20" id="KW-1185">Reference proteome</keyword>
<proteinExistence type="inferred from homology"/>
<dbReference type="Gene3D" id="3.20.20.80">
    <property type="entry name" value="Glycosidases"/>
    <property type="match status" value="1"/>
</dbReference>
<feature type="domain" description="Glycoside hydrolase family 5" evidence="18">
    <location>
        <begin position="211"/>
        <end position="412"/>
    </location>
</feature>
<dbReference type="FunCoup" id="A0A0H2RKP5">
    <property type="interactions" value="27"/>
</dbReference>
<evidence type="ECO:0000256" key="15">
    <source>
        <dbReference type="ARBA" id="ARBA00041260"/>
    </source>
</evidence>
<comment type="subcellular location">
    <subcellularLocation>
        <location evidence="1">Cell membrane</location>
        <topology evidence="1">Single-pass type II membrane protein</topology>
    </subcellularLocation>
</comment>
<evidence type="ECO:0000256" key="3">
    <source>
        <dbReference type="ARBA" id="ARBA00022475"/>
    </source>
</evidence>